<keyword evidence="2" id="KW-0677">Repeat</keyword>
<evidence type="ECO:0000313" key="5">
    <source>
        <dbReference type="Proteomes" id="UP000234323"/>
    </source>
</evidence>
<accession>A0A2I1GQA3</accession>
<dbReference type="PANTHER" id="PTHR46809:SF2">
    <property type="entry name" value="GH21273P"/>
    <property type="match status" value="1"/>
</dbReference>
<organism evidence="4 5">
    <name type="scientific">Rhizophagus irregularis</name>
    <dbReference type="NCBI Taxonomy" id="588596"/>
    <lineage>
        <taxon>Eukaryota</taxon>
        <taxon>Fungi</taxon>
        <taxon>Fungi incertae sedis</taxon>
        <taxon>Mucoromycota</taxon>
        <taxon>Glomeromycotina</taxon>
        <taxon>Glomeromycetes</taxon>
        <taxon>Glomerales</taxon>
        <taxon>Glomeraceae</taxon>
        <taxon>Rhizophagus</taxon>
    </lineage>
</organism>
<dbReference type="PROSITE" id="PS50919">
    <property type="entry name" value="MIR"/>
    <property type="match status" value="1"/>
</dbReference>
<dbReference type="CDD" id="cd23263">
    <property type="entry name" value="beta-trefoil_MIR"/>
    <property type="match status" value="1"/>
</dbReference>
<dbReference type="InterPro" id="IPR016093">
    <property type="entry name" value="MIR_motif"/>
</dbReference>
<dbReference type="VEuPathDB" id="FungiDB:RhiirA1_438957"/>
<gene>
    <name evidence="4" type="ORF">RhiirA4_526098</name>
</gene>
<reference evidence="4 5" key="1">
    <citation type="submission" date="2015-10" db="EMBL/GenBank/DDBJ databases">
        <title>Genome analyses suggest a sexual origin of heterokaryosis in a supposedly ancient asexual fungus.</title>
        <authorList>
            <person name="Ropars J."/>
            <person name="Sedzielewska K."/>
            <person name="Noel J."/>
            <person name="Charron P."/>
            <person name="Farinelli L."/>
            <person name="Marton T."/>
            <person name="Kruger M."/>
            <person name="Pelin A."/>
            <person name="Brachmann A."/>
            <person name="Corradi N."/>
        </authorList>
    </citation>
    <scope>NUCLEOTIDE SEQUENCE [LARGE SCALE GENOMIC DNA]</scope>
    <source>
        <strain evidence="4 5">A4</strain>
    </source>
</reference>
<sequence length="347" mass="40347">MDIPKYDGNIHPDEWINDIQKYLKLRYTGDNYLNIAISLVDSNIISLPTKIDSFEELRDVLKEDISFTVFKCTNKRLLESLKYIPEKKGGNTSKFISDFRKLCYNSEINDIEEQKNYFCNTLPKLPNNNDTDCYNYLLEFIKRREKIKSMNDLVKEFAEIIADEINLIRNYSIIALKHVATGKYLSSIKNLCYTTGSKLQLAFAGSPEPDLNALWKIEFSGKLPMYNKTSIQLRHIKSGSVLGFYNDYGYNDYCKSPITEHTEVCCNGNENLWKFKHSKLENHQGYLKSNDIINLSIIKSYDDYQNSFLRSHDVQFTIGNDTFQEVVCHSERLGGNDEWRIELISQD</sequence>
<dbReference type="PANTHER" id="PTHR46809">
    <property type="entry name" value="STROMAL CELL-DERIVED FACTOR 2-LIKE PROTEIN"/>
    <property type="match status" value="1"/>
</dbReference>
<evidence type="ECO:0000259" key="3">
    <source>
        <dbReference type="PROSITE" id="PS50919"/>
    </source>
</evidence>
<dbReference type="Gene3D" id="2.80.10.50">
    <property type="match status" value="1"/>
</dbReference>
<dbReference type="VEuPathDB" id="FungiDB:FUN_014926"/>
<evidence type="ECO:0000313" key="4">
    <source>
        <dbReference type="EMBL" id="PKY48828.1"/>
    </source>
</evidence>
<evidence type="ECO:0000256" key="1">
    <source>
        <dbReference type="ARBA" id="ARBA00022729"/>
    </source>
</evidence>
<dbReference type="VEuPathDB" id="FungiDB:RhiirFUN_012106"/>
<name>A0A2I1GQA3_9GLOM</name>
<evidence type="ECO:0000256" key="2">
    <source>
        <dbReference type="ARBA" id="ARBA00022737"/>
    </source>
</evidence>
<dbReference type="AlphaFoldDB" id="A0A2I1GQA3"/>
<comment type="caution">
    <text evidence="4">The sequence shown here is derived from an EMBL/GenBank/DDBJ whole genome shotgun (WGS) entry which is preliminary data.</text>
</comment>
<dbReference type="EMBL" id="LLXI01000675">
    <property type="protein sequence ID" value="PKY48828.1"/>
    <property type="molecule type" value="Genomic_DNA"/>
</dbReference>
<protein>
    <recommendedName>
        <fullName evidence="3">MIR domain-containing protein</fullName>
    </recommendedName>
</protein>
<feature type="domain" description="MIR" evidence="3">
    <location>
        <begin position="165"/>
        <end position="220"/>
    </location>
</feature>
<keyword evidence="1" id="KW-0732">Signal</keyword>
<dbReference type="Proteomes" id="UP000234323">
    <property type="component" value="Unassembled WGS sequence"/>
</dbReference>
<proteinExistence type="predicted"/>
<keyword evidence="5" id="KW-1185">Reference proteome</keyword>
<dbReference type="InterPro" id="IPR036300">
    <property type="entry name" value="MIR_dom_sf"/>
</dbReference>
<dbReference type="SUPFAM" id="SSF82109">
    <property type="entry name" value="MIR domain"/>
    <property type="match status" value="1"/>
</dbReference>